<dbReference type="CDD" id="cd12148">
    <property type="entry name" value="fungal_TF_MHR"/>
    <property type="match status" value="1"/>
</dbReference>
<dbReference type="GO" id="GO:0008270">
    <property type="term" value="F:zinc ion binding"/>
    <property type="evidence" value="ECO:0007669"/>
    <property type="project" value="InterPro"/>
</dbReference>
<dbReference type="GO" id="GO:0006351">
    <property type="term" value="P:DNA-templated transcription"/>
    <property type="evidence" value="ECO:0007669"/>
    <property type="project" value="InterPro"/>
</dbReference>
<keyword evidence="6" id="KW-0539">Nucleus</keyword>
<evidence type="ECO:0000313" key="9">
    <source>
        <dbReference type="EMBL" id="KAF3761061.1"/>
    </source>
</evidence>
<keyword evidence="10" id="KW-1185">Reference proteome</keyword>
<dbReference type="Proteomes" id="UP000803844">
    <property type="component" value="Unassembled WGS sequence"/>
</dbReference>
<evidence type="ECO:0000313" key="10">
    <source>
        <dbReference type="Proteomes" id="UP000803844"/>
    </source>
</evidence>
<feature type="compositionally biased region" description="Pro residues" evidence="7">
    <location>
        <begin position="62"/>
        <end position="79"/>
    </location>
</feature>
<dbReference type="CDD" id="cd00067">
    <property type="entry name" value="GAL4"/>
    <property type="match status" value="1"/>
</dbReference>
<protein>
    <recommendedName>
        <fullName evidence="8">Zn(2)-C6 fungal-type domain-containing protein</fullName>
    </recommendedName>
</protein>
<dbReference type="GO" id="GO:0005634">
    <property type="term" value="C:nucleus"/>
    <property type="evidence" value="ECO:0007669"/>
    <property type="project" value="TreeGrafter"/>
</dbReference>
<evidence type="ECO:0000256" key="7">
    <source>
        <dbReference type="SAM" id="MobiDB-lite"/>
    </source>
</evidence>
<evidence type="ECO:0000256" key="5">
    <source>
        <dbReference type="ARBA" id="ARBA00023163"/>
    </source>
</evidence>
<dbReference type="InterPro" id="IPR007219">
    <property type="entry name" value="XnlR_reg_dom"/>
</dbReference>
<evidence type="ECO:0000259" key="8">
    <source>
        <dbReference type="PROSITE" id="PS50048"/>
    </source>
</evidence>
<evidence type="ECO:0000256" key="4">
    <source>
        <dbReference type="ARBA" id="ARBA00023125"/>
    </source>
</evidence>
<evidence type="ECO:0000256" key="2">
    <source>
        <dbReference type="ARBA" id="ARBA00022833"/>
    </source>
</evidence>
<dbReference type="SUPFAM" id="SSF57701">
    <property type="entry name" value="Zn2/Cys6 DNA-binding domain"/>
    <property type="match status" value="1"/>
</dbReference>
<keyword evidence="4" id="KW-0238">DNA-binding</keyword>
<dbReference type="AlphaFoldDB" id="A0A9P5CKK2"/>
<keyword evidence="3" id="KW-0805">Transcription regulation</keyword>
<feature type="domain" description="Zn(2)-C6 fungal-type" evidence="8">
    <location>
        <begin position="19"/>
        <end position="50"/>
    </location>
</feature>
<dbReference type="Gene3D" id="4.10.240.10">
    <property type="entry name" value="Zn(2)-C6 fungal-type DNA-binding domain"/>
    <property type="match status" value="1"/>
</dbReference>
<dbReference type="PANTHER" id="PTHR31944:SF129">
    <property type="entry name" value="ASPYRIDONES CLUSTER REGULATOR APDR-RELATED"/>
    <property type="match status" value="1"/>
</dbReference>
<dbReference type="RefSeq" id="XP_040772040.1">
    <property type="nucleotide sequence ID" value="XM_040926261.1"/>
</dbReference>
<proteinExistence type="predicted"/>
<evidence type="ECO:0000256" key="3">
    <source>
        <dbReference type="ARBA" id="ARBA00023015"/>
    </source>
</evidence>
<dbReference type="GeneID" id="63843390"/>
<dbReference type="GO" id="GO:0001228">
    <property type="term" value="F:DNA-binding transcription activator activity, RNA polymerase II-specific"/>
    <property type="evidence" value="ECO:0007669"/>
    <property type="project" value="TreeGrafter"/>
</dbReference>
<feature type="region of interest" description="Disordered" evidence="7">
    <location>
        <begin position="57"/>
        <end position="79"/>
    </location>
</feature>
<keyword evidence="5" id="KW-0804">Transcription</keyword>
<name>A0A9P5CKK2_CRYP1</name>
<dbReference type="InterPro" id="IPR001138">
    <property type="entry name" value="Zn2Cys6_DnaBD"/>
</dbReference>
<organism evidence="9 10">
    <name type="scientific">Cryphonectria parasitica (strain ATCC 38755 / EP155)</name>
    <dbReference type="NCBI Taxonomy" id="660469"/>
    <lineage>
        <taxon>Eukaryota</taxon>
        <taxon>Fungi</taxon>
        <taxon>Dikarya</taxon>
        <taxon>Ascomycota</taxon>
        <taxon>Pezizomycotina</taxon>
        <taxon>Sordariomycetes</taxon>
        <taxon>Sordariomycetidae</taxon>
        <taxon>Diaporthales</taxon>
        <taxon>Cryphonectriaceae</taxon>
        <taxon>Cryphonectria-Endothia species complex</taxon>
        <taxon>Cryphonectria</taxon>
    </lineage>
</organism>
<dbReference type="PANTHER" id="PTHR31944">
    <property type="entry name" value="HEME-RESPONSIVE ZINC FINGER TRANSCRIPTION FACTOR HAP1"/>
    <property type="match status" value="1"/>
</dbReference>
<keyword evidence="1" id="KW-0479">Metal-binding</keyword>
<dbReference type="OrthoDB" id="4337792at2759"/>
<dbReference type="Pfam" id="PF04082">
    <property type="entry name" value="Fungal_trans"/>
    <property type="match status" value="1"/>
</dbReference>
<dbReference type="Pfam" id="PF00172">
    <property type="entry name" value="Zn_clus"/>
    <property type="match status" value="1"/>
</dbReference>
<comment type="caution">
    <text evidence="9">The sequence shown here is derived from an EMBL/GenBank/DDBJ whole genome shotgun (WGS) entry which is preliminary data.</text>
</comment>
<evidence type="ECO:0000256" key="1">
    <source>
        <dbReference type="ARBA" id="ARBA00022723"/>
    </source>
</evidence>
<evidence type="ECO:0000256" key="6">
    <source>
        <dbReference type="ARBA" id="ARBA00023242"/>
    </source>
</evidence>
<dbReference type="GO" id="GO:0000978">
    <property type="term" value="F:RNA polymerase II cis-regulatory region sequence-specific DNA binding"/>
    <property type="evidence" value="ECO:0007669"/>
    <property type="project" value="TreeGrafter"/>
</dbReference>
<dbReference type="PROSITE" id="PS50048">
    <property type="entry name" value="ZN2_CY6_FUNGAL_2"/>
    <property type="match status" value="1"/>
</dbReference>
<dbReference type="InterPro" id="IPR036864">
    <property type="entry name" value="Zn2-C6_fun-type_DNA-bd_sf"/>
</dbReference>
<dbReference type="PROSITE" id="PS00463">
    <property type="entry name" value="ZN2_CY6_FUNGAL_1"/>
    <property type="match status" value="1"/>
</dbReference>
<sequence length="762" mass="85199">MPSEASCEQPKKKPRLAKSCEQCRNRKVRCDLRFPCGPCLKSRDRLNCAYRNNPGDLVVPRTDPPPNEHTAPVPPPNPPVLYNEGTFGGSTGRGEDHGFAPPAITGATAAPLSNGPGHAVTRPQVSLGDKPLTSQSELILRLAERIRRLEDQAASSRLVPSGETDATDGLRVQPTTPRLRCTQDKVRMFGETHWVHTAEKVFNFASFDADVEPDLGQHRVDMTKTWKELRSLRYSLKAKQQAEAPIDPSDLSLFPPRNVCDTLTTHYLQKFDRMYRILIIPKLREQTNQFWRDSQSVPKSFAMKYVLILATGMPFASFAGCMDQSTRQARQWIHTAQLWLATNEKSTINLQGLQIFCLLVIARQVNGLGPSPYFSAAALLSLAVRMGLHRDKDFFPNLSRAQAEFMARLWSTVVELALVSSLEDGTVPLVQLTQCDVKRPLDMDDSEMTDEPVHGQSYSLGDRVTDTTIQLVLLQSQQLRIRVLEVVNRTGPRASYNTIVDLTNQVRKACAEVSAFFASHSKVLGPDADFNQKYLDMYLRKHILLLHRPFMLEARQDPRFYLSRKICLETSMIMASYTDELNLPSPNMSDFSSLMVHGSGHLRGGLSLDVIITLAFEVNAQLQEEESTLGPLSGDPAQQLAQQARQPITRRLEHIRTQLYEIIAKGNPTLKRFGITSALLAQIKALEAGENVKNAFFDAIKDVLQKCTETLQAYMASHEALALSSTQLSPPTFDNFDFDLGDTVCLLHVLSGSLENFFYTQI</sequence>
<keyword evidence="2" id="KW-0862">Zinc</keyword>
<dbReference type="InterPro" id="IPR051430">
    <property type="entry name" value="Fungal_TF_Env_Response"/>
</dbReference>
<gene>
    <name evidence="9" type="ORF">M406DRAFT_93912</name>
</gene>
<reference evidence="9" key="1">
    <citation type="journal article" date="2020" name="Phytopathology">
        <title>Genome sequence of the chestnut blight fungus Cryphonectria parasitica EP155: A fundamental resource for an archetypical invasive plant pathogen.</title>
        <authorList>
            <person name="Crouch J.A."/>
            <person name="Dawe A."/>
            <person name="Aerts A."/>
            <person name="Barry K."/>
            <person name="Churchill A.C.L."/>
            <person name="Grimwood J."/>
            <person name="Hillman B."/>
            <person name="Milgroom M.G."/>
            <person name="Pangilinan J."/>
            <person name="Smith M."/>
            <person name="Salamov A."/>
            <person name="Schmutz J."/>
            <person name="Yadav J."/>
            <person name="Grigoriev I.V."/>
            <person name="Nuss D."/>
        </authorList>
    </citation>
    <scope>NUCLEOTIDE SEQUENCE</scope>
    <source>
        <strain evidence="9">EP155</strain>
    </source>
</reference>
<dbReference type="EMBL" id="MU032352">
    <property type="protein sequence ID" value="KAF3761061.1"/>
    <property type="molecule type" value="Genomic_DNA"/>
</dbReference>
<accession>A0A9P5CKK2</accession>
<dbReference type="SMART" id="SM00066">
    <property type="entry name" value="GAL4"/>
    <property type="match status" value="1"/>
</dbReference>